<name>A0A239JY14_9ACTN</name>
<keyword evidence="1" id="KW-0547">Nucleotide-binding</keyword>
<feature type="binding site" evidence="3">
    <location>
        <position position="169"/>
    </location>
    <ligand>
        <name>substrate</name>
    </ligand>
</feature>
<dbReference type="InterPro" id="IPR036265">
    <property type="entry name" value="HIT-like_sf"/>
</dbReference>
<feature type="active site" description="Tele-AMP-histidine intermediate" evidence="2">
    <location>
        <position position="167"/>
    </location>
</feature>
<evidence type="ECO:0000256" key="2">
    <source>
        <dbReference type="PIRSR" id="PIRSR639383-1"/>
    </source>
</evidence>
<feature type="domain" description="HIT" evidence="6">
    <location>
        <begin position="71"/>
        <end position="180"/>
    </location>
</feature>
<dbReference type="PROSITE" id="PS51084">
    <property type="entry name" value="HIT_2"/>
    <property type="match status" value="1"/>
</dbReference>
<keyword evidence="7" id="KW-0808">Transferase</keyword>
<dbReference type="PANTHER" id="PTHR42997:SF1">
    <property type="entry name" value="AP-4-A PHOSPHORYLASE"/>
    <property type="match status" value="1"/>
</dbReference>
<feature type="region of interest" description="Disordered" evidence="5">
    <location>
        <begin position="1"/>
        <end position="43"/>
    </location>
</feature>
<accession>A0A239JY14</accession>
<dbReference type="GO" id="GO:0016779">
    <property type="term" value="F:nucleotidyltransferase activity"/>
    <property type="evidence" value="ECO:0007669"/>
    <property type="project" value="UniProtKB-KW"/>
</dbReference>
<dbReference type="Gene3D" id="3.30.428.10">
    <property type="entry name" value="HIT-like"/>
    <property type="match status" value="1"/>
</dbReference>
<evidence type="ECO:0000313" key="8">
    <source>
        <dbReference type="Proteomes" id="UP000198318"/>
    </source>
</evidence>
<protein>
    <submittedName>
        <fullName evidence="7">ATP adenylyltransferase</fullName>
    </submittedName>
</protein>
<evidence type="ECO:0000256" key="4">
    <source>
        <dbReference type="PROSITE-ProRule" id="PRU00464"/>
    </source>
</evidence>
<dbReference type="CDD" id="cd01275">
    <property type="entry name" value="FHIT"/>
    <property type="match status" value="1"/>
</dbReference>
<evidence type="ECO:0000259" key="6">
    <source>
        <dbReference type="PROSITE" id="PS51084"/>
    </source>
</evidence>
<dbReference type="PANTHER" id="PTHR42997">
    <property type="entry name" value="HIT FAMILY HYDROLASE"/>
    <property type="match status" value="1"/>
</dbReference>
<organism evidence="7 8">
    <name type="scientific">Actinomadura meyerae</name>
    <dbReference type="NCBI Taxonomy" id="240840"/>
    <lineage>
        <taxon>Bacteria</taxon>
        <taxon>Bacillati</taxon>
        <taxon>Actinomycetota</taxon>
        <taxon>Actinomycetes</taxon>
        <taxon>Streptosporangiales</taxon>
        <taxon>Thermomonosporaceae</taxon>
        <taxon>Actinomadura</taxon>
    </lineage>
</organism>
<dbReference type="RefSeq" id="WP_245868739.1">
    <property type="nucleotide sequence ID" value="NZ_FZOR01000016.1"/>
</dbReference>
<dbReference type="InterPro" id="IPR052908">
    <property type="entry name" value="AP-4-A_phosphorylase"/>
</dbReference>
<dbReference type="GO" id="GO:0000166">
    <property type="term" value="F:nucleotide binding"/>
    <property type="evidence" value="ECO:0007669"/>
    <property type="project" value="UniProtKB-KW"/>
</dbReference>
<dbReference type="InterPro" id="IPR011146">
    <property type="entry name" value="HIT-like"/>
</dbReference>
<evidence type="ECO:0000256" key="1">
    <source>
        <dbReference type="ARBA" id="ARBA00022741"/>
    </source>
</evidence>
<dbReference type="InterPro" id="IPR039383">
    <property type="entry name" value="FHIT"/>
</dbReference>
<evidence type="ECO:0000256" key="5">
    <source>
        <dbReference type="SAM" id="MobiDB-lite"/>
    </source>
</evidence>
<dbReference type="EMBL" id="FZOR01000016">
    <property type="protein sequence ID" value="SNT10670.1"/>
    <property type="molecule type" value="Genomic_DNA"/>
</dbReference>
<dbReference type="Proteomes" id="UP000198318">
    <property type="component" value="Unassembled WGS sequence"/>
</dbReference>
<dbReference type="Pfam" id="PF01230">
    <property type="entry name" value="HIT"/>
    <property type="match status" value="1"/>
</dbReference>
<sequence length="208" mass="22588">MTAEPEESVVQQGREDAPGAGAGNARTPRFEEERGGAGTPDDFQRLWTPHRMAYIKGEGKPTGAGEGDGCPFCEIPKMADEEGLVVARGESVFAVLNLYPYNSGHLMVVPYRHVADYTELEEREYVELATYTQRALAALRKASGAQGFNVGMNLGLVAGAGIAAHLHQHVVPRWGGDTNFMPVVGRTRVLPQLLRDTRQMLADAWPVA</sequence>
<keyword evidence="7" id="KW-0548">Nucleotidyltransferase</keyword>
<evidence type="ECO:0000256" key="3">
    <source>
        <dbReference type="PIRSR" id="PIRSR639383-2"/>
    </source>
</evidence>
<keyword evidence="8" id="KW-1185">Reference proteome</keyword>
<reference evidence="7 8" key="1">
    <citation type="submission" date="2017-06" db="EMBL/GenBank/DDBJ databases">
        <authorList>
            <person name="Kim H.J."/>
            <person name="Triplett B.A."/>
        </authorList>
    </citation>
    <scope>NUCLEOTIDE SEQUENCE [LARGE SCALE GENOMIC DNA]</scope>
    <source>
        <strain evidence="7 8">DSM 44715</strain>
    </source>
</reference>
<feature type="binding site" evidence="3">
    <location>
        <position position="97"/>
    </location>
    <ligand>
        <name>substrate</name>
    </ligand>
</feature>
<evidence type="ECO:0000313" key="7">
    <source>
        <dbReference type="EMBL" id="SNT10670.1"/>
    </source>
</evidence>
<proteinExistence type="predicted"/>
<feature type="short sequence motif" description="Histidine triad motif" evidence="4">
    <location>
        <begin position="165"/>
        <end position="169"/>
    </location>
</feature>
<dbReference type="AlphaFoldDB" id="A0A239JY14"/>
<gene>
    <name evidence="7" type="ORF">SAMN05443665_101665</name>
</gene>
<dbReference type="SUPFAM" id="SSF54197">
    <property type="entry name" value="HIT-like"/>
    <property type="match status" value="1"/>
</dbReference>